<accession>A0AC61RV30</accession>
<reference evidence="1" key="1">
    <citation type="submission" date="2019-04" db="EMBL/GenBank/DDBJ databases">
        <title>Microbes associate with the intestines of laboratory mice.</title>
        <authorList>
            <person name="Navarre W."/>
            <person name="Wong E."/>
            <person name="Huang K."/>
            <person name="Tropini C."/>
            <person name="Ng K."/>
            <person name="Yu B."/>
        </authorList>
    </citation>
    <scope>NUCLEOTIDE SEQUENCE</scope>
    <source>
        <strain evidence="1">NM01_1-7b</strain>
    </source>
</reference>
<gene>
    <name evidence="1" type="ORF">E5329_13855</name>
</gene>
<dbReference type="Proteomes" id="UP000304953">
    <property type="component" value="Unassembled WGS sequence"/>
</dbReference>
<keyword evidence="2" id="KW-1185">Reference proteome</keyword>
<proteinExistence type="predicted"/>
<organism evidence="1 2">
    <name type="scientific">Petralouisia muris</name>
    <dbReference type="NCBI Taxonomy" id="3032872"/>
    <lineage>
        <taxon>Bacteria</taxon>
        <taxon>Bacillati</taxon>
        <taxon>Bacillota</taxon>
        <taxon>Clostridia</taxon>
        <taxon>Lachnospirales</taxon>
        <taxon>Lachnospiraceae</taxon>
        <taxon>Petralouisia</taxon>
    </lineage>
</organism>
<evidence type="ECO:0000313" key="2">
    <source>
        <dbReference type="Proteomes" id="UP000304953"/>
    </source>
</evidence>
<comment type="caution">
    <text evidence="1">The sequence shown here is derived from an EMBL/GenBank/DDBJ whole genome shotgun (WGS) entry which is preliminary data.</text>
</comment>
<protein>
    <submittedName>
        <fullName evidence="1">Peptidase</fullName>
    </submittedName>
</protein>
<name>A0AC61RV30_9FIRM</name>
<sequence length="281" mass="31235">MHTVIVTLPNAFLYETPSAETVSDEVLSGWMVTVQKRQGDFLEITTDYGYKGWMEASAVRSIGPEECRCQNYDKFSENPMGLSVLCRGMTDVLKEPEVQSAVLSTLFMGSHVFALGRPRDGWQKIKTAEKICGYVPAVSLLYSDMRSAPCSEIRQSILHYAKSYLGVQYRWGGKTHAGIDCSGLAFMSYYMCGIIIYRDAVMMEGYPVRKIPLSQLQPADLLYFPGHVALYLGHGDYIHSTGNLSAFGCTINSLNPYSPVYRKDLAENLTAVGSVFCTSEK</sequence>
<evidence type="ECO:0000313" key="1">
    <source>
        <dbReference type="EMBL" id="TGY95651.1"/>
    </source>
</evidence>
<dbReference type="EMBL" id="SRYA01000026">
    <property type="protein sequence ID" value="TGY95651.1"/>
    <property type="molecule type" value="Genomic_DNA"/>
</dbReference>